<dbReference type="Gene3D" id="3.30.559.30">
    <property type="entry name" value="Nonribosomal peptide synthetase, condensation domain"/>
    <property type="match status" value="1"/>
</dbReference>
<organism evidence="2 3">
    <name type="scientific">Actinokineospora soli</name>
    <dbReference type="NCBI Taxonomy" id="1048753"/>
    <lineage>
        <taxon>Bacteria</taxon>
        <taxon>Bacillati</taxon>
        <taxon>Actinomycetota</taxon>
        <taxon>Actinomycetes</taxon>
        <taxon>Pseudonocardiales</taxon>
        <taxon>Pseudonocardiaceae</taxon>
        <taxon>Actinokineospora</taxon>
    </lineage>
</organism>
<proteinExistence type="predicted"/>
<evidence type="ECO:0000313" key="2">
    <source>
        <dbReference type="EMBL" id="MFC7615771.1"/>
    </source>
</evidence>
<accession>A0ABW2TSH8</accession>
<dbReference type="PANTHER" id="PTHR45398:SF1">
    <property type="entry name" value="ENZYME, PUTATIVE (JCVI)-RELATED"/>
    <property type="match status" value="1"/>
</dbReference>
<dbReference type="Pfam" id="PF00668">
    <property type="entry name" value="Condensation"/>
    <property type="match status" value="1"/>
</dbReference>
<protein>
    <submittedName>
        <fullName evidence="2">Condensation domain-containing protein</fullName>
    </submittedName>
</protein>
<dbReference type="EMBL" id="JBHTEY010000004">
    <property type="protein sequence ID" value="MFC7615771.1"/>
    <property type="molecule type" value="Genomic_DNA"/>
</dbReference>
<gene>
    <name evidence="2" type="ORF">ACFQV2_22045</name>
</gene>
<name>A0ABW2TSH8_9PSEU</name>
<dbReference type="Proteomes" id="UP001596512">
    <property type="component" value="Unassembled WGS sequence"/>
</dbReference>
<dbReference type="SUPFAM" id="SSF52777">
    <property type="entry name" value="CoA-dependent acyltransferases"/>
    <property type="match status" value="1"/>
</dbReference>
<reference evidence="3" key="1">
    <citation type="journal article" date="2019" name="Int. J. Syst. Evol. Microbiol.">
        <title>The Global Catalogue of Microorganisms (GCM) 10K type strain sequencing project: providing services to taxonomists for standard genome sequencing and annotation.</title>
        <authorList>
            <consortium name="The Broad Institute Genomics Platform"/>
            <consortium name="The Broad Institute Genome Sequencing Center for Infectious Disease"/>
            <person name="Wu L."/>
            <person name="Ma J."/>
        </authorList>
    </citation>
    <scope>NUCLEOTIDE SEQUENCE [LARGE SCALE GENOMIC DNA]</scope>
    <source>
        <strain evidence="3">JCM 17695</strain>
    </source>
</reference>
<comment type="caution">
    <text evidence="2">The sequence shown here is derived from an EMBL/GenBank/DDBJ whole genome shotgun (WGS) entry which is preliminary data.</text>
</comment>
<keyword evidence="3" id="KW-1185">Reference proteome</keyword>
<evidence type="ECO:0000313" key="3">
    <source>
        <dbReference type="Proteomes" id="UP001596512"/>
    </source>
</evidence>
<dbReference type="InterPro" id="IPR023213">
    <property type="entry name" value="CAT-like_dom_sf"/>
</dbReference>
<evidence type="ECO:0000259" key="1">
    <source>
        <dbReference type="Pfam" id="PF00668"/>
    </source>
</evidence>
<feature type="domain" description="Condensation" evidence="1">
    <location>
        <begin position="1"/>
        <end position="190"/>
    </location>
</feature>
<dbReference type="PANTHER" id="PTHR45398">
    <property type="match status" value="1"/>
</dbReference>
<dbReference type="InterPro" id="IPR001242">
    <property type="entry name" value="Condensation_dom"/>
</dbReference>
<sequence length="235" mass="24980">MVLQAGLAALLSRLGAGPDIPIGTATAGRLDSALDDLVGFFVNTLVMRTDLSGDPTFAELLDRVREFDLAAYEHQDLPFEVLVEHLNPARSTAHHPLFQVMLVLQNTQGGDGDFGGISATGEPFELGTAKFDLMLTVSDSGAGLRGVFEYATDLFDRGTVELLARRLVLLLDAVAADPSARVSTVDLLEAGSGSACSPGSTRRRSRCPRGPCRRCWPSAPAANPARSRCRTGLGR</sequence>
<dbReference type="Gene3D" id="3.30.559.10">
    <property type="entry name" value="Chloramphenicol acetyltransferase-like domain"/>
    <property type="match status" value="1"/>
</dbReference>